<dbReference type="Gene3D" id="3.40.50.1000">
    <property type="entry name" value="HAD superfamily/HAD-like"/>
    <property type="match status" value="1"/>
</dbReference>
<comment type="subcellular location">
    <subcellularLocation>
        <location evidence="1 7">Cytoplasm</location>
    </subcellularLocation>
</comment>
<feature type="site" description="Stabilizes the phosphoryl group" evidence="9">
    <location>
        <position position="56"/>
    </location>
</feature>
<dbReference type="NCBIfam" id="TIGR01656">
    <property type="entry name" value="Histidinol-ppas"/>
    <property type="match status" value="1"/>
</dbReference>
<feature type="site" description="Contributes to substrate recognition" evidence="9">
    <location>
        <position position="102"/>
    </location>
</feature>
<evidence type="ECO:0000313" key="11">
    <source>
        <dbReference type="EMBL" id="SDG86452.1"/>
    </source>
</evidence>
<dbReference type="GO" id="GO:0005975">
    <property type="term" value="P:carbohydrate metabolic process"/>
    <property type="evidence" value="ECO:0007669"/>
    <property type="project" value="InterPro"/>
</dbReference>
<name>A0A1G7XQH5_PSEOR</name>
<reference evidence="11 12" key="1">
    <citation type="submission" date="2016-10" db="EMBL/GenBank/DDBJ databases">
        <authorList>
            <person name="de Groot N.N."/>
        </authorList>
    </citation>
    <scope>NUCLEOTIDE SEQUENCE [LARGE SCALE GENOMIC DNA]</scope>
    <source>
        <strain evidence="11 12">CGMCC 4.3143</strain>
    </source>
</reference>
<dbReference type="InterPro" id="IPR023214">
    <property type="entry name" value="HAD_sf"/>
</dbReference>
<evidence type="ECO:0000313" key="12">
    <source>
        <dbReference type="Proteomes" id="UP000198967"/>
    </source>
</evidence>
<dbReference type="AlphaFoldDB" id="A0A1G7XQH5"/>
<evidence type="ECO:0000256" key="4">
    <source>
        <dbReference type="ARBA" id="ARBA00022801"/>
    </source>
</evidence>
<comment type="cofactor">
    <cofactor evidence="10">
        <name>Zn(2+)</name>
        <dbReference type="ChEBI" id="CHEBI:29105"/>
    </cofactor>
</comment>
<dbReference type="GO" id="GO:0016791">
    <property type="term" value="F:phosphatase activity"/>
    <property type="evidence" value="ECO:0007669"/>
    <property type="project" value="InterPro"/>
</dbReference>
<evidence type="ECO:0000256" key="1">
    <source>
        <dbReference type="ARBA" id="ARBA00004496"/>
    </source>
</evidence>
<feature type="active site" description="Nucleophile" evidence="8">
    <location>
        <position position="14"/>
    </location>
</feature>
<keyword evidence="2 7" id="KW-0963">Cytoplasm</keyword>
<evidence type="ECO:0000256" key="7">
    <source>
        <dbReference type="PIRNR" id="PIRNR004682"/>
    </source>
</evidence>
<dbReference type="InterPro" id="IPR006549">
    <property type="entry name" value="HAD-SF_hydro_IIIA"/>
</dbReference>
<dbReference type="RefSeq" id="WP_093088492.1">
    <property type="nucleotide sequence ID" value="NZ_FNBE01000016.1"/>
</dbReference>
<dbReference type="EMBL" id="FNBE01000016">
    <property type="protein sequence ID" value="SDG86452.1"/>
    <property type="molecule type" value="Genomic_DNA"/>
</dbReference>
<dbReference type="InterPro" id="IPR036412">
    <property type="entry name" value="HAD-like_sf"/>
</dbReference>
<evidence type="ECO:0000256" key="2">
    <source>
        <dbReference type="ARBA" id="ARBA00022490"/>
    </source>
</evidence>
<comment type="cofactor">
    <cofactor evidence="10">
        <name>Mg(2+)</name>
        <dbReference type="ChEBI" id="CHEBI:18420"/>
    </cofactor>
</comment>
<keyword evidence="3 10" id="KW-0479">Metal-binding</keyword>
<organism evidence="11 12">
    <name type="scientific">Pseudonocardia oroxyli</name>
    <dbReference type="NCBI Taxonomy" id="366584"/>
    <lineage>
        <taxon>Bacteria</taxon>
        <taxon>Bacillati</taxon>
        <taxon>Actinomycetota</taxon>
        <taxon>Actinomycetes</taxon>
        <taxon>Pseudonocardiales</taxon>
        <taxon>Pseudonocardiaceae</taxon>
        <taxon>Pseudonocardia</taxon>
    </lineage>
</organism>
<dbReference type="EC" id="3.1.3.-" evidence="7"/>
<dbReference type="SUPFAM" id="SSF56784">
    <property type="entry name" value="HAD-like"/>
    <property type="match status" value="1"/>
</dbReference>
<evidence type="ECO:0000256" key="5">
    <source>
        <dbReference type="ARBA" id="ARBA00023277"/>
    </source>
</evidence>
<dbReference type="PIRSF" id="PIRSF004682">
    <property type="entry name" value="GmhB"/>
    <property type="match status" value="1"/>
</dbReference>
<evidence type="ECO:0000256" key="8">
    <source>
        <dbReference type="PIRSR" id="PIRSR004682-1"/>
    </source>
</evidence>
<dbReference type="STRING" id="366584.SAMN05216377_11656"/>
<dbReference type="InterPro" id="IPR004446">
    <property type="entry name" value="Heptose_bisP_phosphatase"/>
</dbReference>
<dbReference type="GO" id="GO:0046872">
    <property type="term" value="F:metal ion binding"/>
    <property type="evidence" value="ECO:0007669"/>
    <property type="project" value="UniProtKB-KW"/>
</dbReference>
<feature type="binding site" evidence="10">
    <location>
        <position position="14"/>
    </location>
    <ligand>
        <name>Mg(2+)</name>
        <dbReference type="ChEBI" id="CHEBI:18420"/>
    </ligand>
</feature>
<dbReference type="Pfam" id="PF13242">
    <property type="entry name" value="Hydrolase_like"/>
    <property type="match status" value="1"/>
</dbReference>
<dbReference type="InterPro" id="IPR006543">
    <property type="entry name" value="Histidinol-phos"/>
</dbReference>
<feature type="binding site" evidence="10">
    <location>
        <position position="16"/>
    </location>
    <ligand>
        <name>Mg(2+)</name>
        <dbReference type="ChEBI" id="CHEBI:18420"/>
    </ligand>
</feature>
<feature type="active site" description="Proton donor" evidence="8">
    <location>
        <position position="16"/>
    </location>
</feature>
<accession>A0A1G7XQH5</accession>
<keyword evidence="5 7" id="KW-0119">Carbohydrate metabolism</keyword>
<feature type="binding site" evidence="10">
    <location>
        <position position="91"/>
    </location>
    <ligand>
        <name>Zn(2+)</name>
        <dbReference type="ChEBI" id="CHEBI:29105"/>
    </ligand>
</feature>
<dbReference type="PANTHER" id="PTHR42891">
    <property type="entry name" value="D-GLYCERO-BETA-D-MANNO-HEPTOSE-1,7-BISPHOSPHATE 7-PHOSPHATASE"/>
    <property type="match status" value="1"/>
</dbReference>
<evidence type="ECO:0000256" key="6">
    <source>
        <dbReference type="ARBA" id="ARBA00031828"/>
    </source>
</evidence>
<proteinExistence type="inferred from homology"/>
<keyword evidence="10" id="KW-0862">Zinc</keyword>
<feature type="binding site" evidence="10">
    <location>
        <position position="99"/>
    </location>
    <ligand>
        <name>Zn(2+)</name>
        <dbReference type="ChEBI" id="CHEBI:29105"/>
    </ligand>
</feature>
<dbReference type="NCBIfam" id="TIGR01662">
    <property type="entry name" value="HAD-SF-IIIA"/>
    <property type="match status" value="1"/>
</dbReference>
<gene>
    <name evidence="11" type="ORF">SAMN05216377_11656</name>
</gene>
<dbReference type="GO" id="GO:0005737">
    <property type="term" value="C:cytoplasm"/>
    <property type="evidence" value="ECO:0007669"/>
    <property type="project" value="UniProtKB-SubCell"/>
</dbReference>
<feature type="binding site" evidence="10">
    <location>
        <position position="93"/>
    </location>
    <ligand>
        <name>Zn(2+)</name>
        <dbReference type="ChEBI" id="CHEBI:29105"/>
    </ligand>
</feature>
<evidence type="ECO:0000256" key="9">
    <source>
        <dbReference type="PIRSR" id="PIRSR004682-3"/>
    </source>
</evidence>
<sequence>MTTVWNPPAAILFDRDGTLVVDVPYCDDPSAVRPMRTAARALTAVRAHGLPTGVVSNQSGVGRGLLRRRDVDAVNREVDRLLGPFDTWRFCPHAPGEGCGCRKPAPGLVLSAAADLGIPPHRVAVVGDIGADVDAAHAAGAVAVLVPTAATLVDEVGRAPVVASDLVQAVDYLLHGPCVDAA</sequence>
<feature type="site" description="Stabilizes the phosphoryl group" evidence="9">
    <location>
        <position position="103"/>
    </location>
</feature>
<dbReference type="OrthoDB" id="9781367at2"/>
<feature type="binding site" evidence="10">
    <location>
        <position position="128"/>
    </location>
    <ligand>
        <name>Mg(2+)</name>
        <dbReference type="ChEBI" id="CHEBI:18420"/>
    </ligand>
</feature>
<comment type="similarity">
    <text evidence="7">Belongs to the gmhB family.</text>
</comment>
<evidence type="ECO:0000256" key="10">
    <source>
        <dbReference type="PIRSR" id="PIRSR004682-4"/>
    </source>
</evidence>
<dbReference type="Proteomes" id="UP000198967">
    <property type="component" value="Unassembled WGS sequence"/>
</dbReference>
<keyword evidence="12" id="KW-1185">Reference proteome</keyword>
<keyword evidence="4 7" id="KW-0378">Hydrolase</keyword>
<dbReference type="PANTHER" id="PTHR42891:SF1">
    <property type="entry name" value="D-GLYCERO-BETA-D-MANNO-HEPTOSE-1,7-BISPHOSPHATE 7-PHOSPHATASE"/>
    <property type="match status" value="1"/>
</dbReference>
<feature type="binding site" evidence="10">
    <location>
        <position position="101"/>
    </location>
    <ligand>
        <name>Zn(2+)</name>
        <dbReference type="ChEBI" id="CHEBI:29105"/>
    </ligand>
</feature>
<evidence type="ECO:0000256" key="3">
    <source>
        <dbReference type="ARBA" id="ARBA00022723"/>
    </source>
</evidence>
<protein>
    <recommendedName>
        <fullName evidence="6 7">D,D-heptose 1,7-bisphosphate phosphatase</fullName>
        <ecNumber evidence="7">3.1.3.-</ecNumber>
    </recommendedName>
</protein>
<keyword evidence="10" id="KW-0460">Magnesium</keyword>